<evidence type="ECO:0000259" key="2">
    <source>
        <dbReference type="PROSITE" id="PS50097"/>
    </source>
</evidence>
<reference evidence="3" key="2">
    <citation type="journal article" date="2020" name="Nat. Commun.">
        <title>Large-scale genome sequencing of mycorrhizal fungi provides insights into the early evolution of symbiotic traits.</title>
        <authorList>
            <person name="Miyauchi S."/>
            <person name="Kiss E."/>
            <person name="Kuo A."/>
            <person name="Drula E."/>
            <person name="Kohler A."/>
            <person name="Sanchez-Garcia M."/>
            <person name="Morin E."/>
            <person name="Andreopoulos B."/>
            <person name="Barry K.W."/>
            <person name="Bonito G."/>
            <person name="Buee M."/>
            <person name="Carver A."/>
            <person name="Chen C."/>
            <person name="Cichocki N."/>
            <person name="Clum A."/>
            <person name="Culley D."/>
            <person name="Crous P.W."/>
            <person name="Fauchery L."/>
            <person name="Girlanda M."/>
            <person name="Hayes R.D."/>
            <person name="Keri Z."/>
            <person name="LaButti K."/>
            <person name="Lipzen A."/>
            <person name="Lombard V."/>
            <person name="Magnuson J."/>
            <person name="Maillard F."/>
            <person name="Murat C."/>
            <person name="Nolan M."/>
            <person name="Ohm R.A."/>
            <person name="Pangilinan J."/>
            <person name="Pereira M.F."/>
            <person name="Perotto S."/>
            <person name="Peter M."/>
            <person name="Pfister S."/>
            <person name="Riley R."/>
            <person name="Sitrit Y."/>
            <person name="Stielow J.B."/>
            <person name="Szollosi G."/>
            <person name="Zifcakova L."/>
            <person name="Stursova M."/>
            <person name="Spatafora J.W."/>
            <person name="Tedersoo L."/>
            <person name="Vaario L.M."/>
            <person name="Yamada A."/>
            <person name="Yan M."/>
            <person name="Wang P."/>
            <person name="Xu J."/>
            <person name="Bruns T."/>
            <person name="Baldrian P."/>
            <person name="Vilgalys R."/>
            <person name="Dunand C."/>
            <person name="Henrissat B."/>
            <person name="Grigoriev I.V."/>
            <person name="Hibbett D."/>
            <person name="Nagy L.G."/>
            <person name="Martin F.M."/>
        </authorList>
    </citation>
    <scope>NUCLEOTIDE SEQUENCE</scope>
    <source>
        <strain evidence="3">Prilba</strain>
    </source>
</reference>
<evidence type="ECO:0000313" key="3">
    <source>
        <dbReference type="EMBL" id="KAF8483724.1"/>
    </source>
</evidence>
<dbReference type="EMBL" id="WHVB01000004">
    <property type="protein sequence ID" value="KAF8483724.1"/>
    <property type="molecule type" value="Genomic_DNA"/>
</dbReference>
<proteinExistence type="predicted"/>
<organism evidence="3 4">
    <name type="scientific">Russula ochroleuca</name>
    <dbReference type="NCBI Taxonomy" id="152965"/>
    <lineage>
        <taxon>Eukaryota</taxon>
        <taxon>Fungi</taxon>
        <taxon>Dikarya</taxon>
        <taxon>Basidiomycota</taxon>
        <taxon>Agaricomycotina</taxon>
        <taxon>Agaricomycetes</taxon>
        <taxon>Russulales</taxon>
        <taxon>Russulaceae</taxon>
        <taxon>Russula</taxon>
    </lineage>
</organism>
<dbReference type="Gene3D" id="3.30.710.10">
    <property type="entry name" value="Potassium Channel Kv1.1, Chain A"/>
    <property type="match status" value="1"/>
</dbReference>
<feature type="compositionally biased region" description="Basic and acidic residues" evidence="1">
    <location>
        <begin position="399"/>
        <end position="412"/>
    </location>
</feature>
<dbReference type="Pfam" id="PF00651">
    <property type="entry name" value="BTB"/>
    <property type="match status" value="1"/>
</dbReference>
<feature type="region of interest" description="Disordered" evidence="1">
    <location>
        <begin position="306"/>
        <end position="558"/>
    </location>
</feature>
<evidence type="ECO:0000256" key="1">
    <source>
        <dbReference type="SAM" id="MobiDB-lite"/>
    </source>
</evidence>
<dbReference type="SUPFAM" id="SSF54695">
    <property type="entry name" value="POZ domain"/>
    <property type="match status" value="1"/>
</dbReference>
<dbReference type="Proteomes" id="UP000759537">
    <property type="component" value="Unassembled WGS sequence"/>
</dbReference>
<comment type="caution">
    <text evidence="3">The sequence shown here is derived from an EMBL/GenBank/DDBJ whole genome shotgun (WGS) entry which is preliminary data.</text>
</comment>
<gene>
    <name evidence="3" type="ORF">DFH94DRAFT_690186</name>
</gene>
<dbReference type="InterPro" id="IPR000210">
    <property type="entry name" value="BTB/POZ_dom"/>
</dbReference>
<dbReference type="PROSITE" id="PS50097">
    <property type="entry name" value="BTB"/>
    <property type="match status" value="1"/>
</dbReference>
<dbReference type="AlphaFoldDB" id="A0A9P5TBK0"/>
<sequence length="558" mass="59721">MSRRIVSWWINEPCVSSASAVSINTVVSEIITDATGVKLAEIGARLNARVTRSANPTSDDSFVRHDIYFFEDGNITFLVDGTLYCVHRYFFSRGSAYFSTKLGQLDVRDHEPLSAIISLGGVKHKDFEAFLSVIYPEHFEEHELSYEQWKSVLYLSTRLGFASIRKLALSSIRPPTPFDQLLLARTYNVDHWVLPALSALCKRTTPIDLKEALQMIIEDVVVVATVREEIRSQRPSVDEDGIEPLIEAAQARMAAHVASDDVSPAGSESGVVEKEPPKEVATGNSAKEDSCNGTKEELAAITSEAVDASVHKSDEHSVGTAEDSSTPFPVNTEKMTKEKHTSLGCDAGENTGANTAKSENIPDKDEAEQVGDTTSKEAGGKSSTRPGFSFFPPVPPEGEAEHVTDTASKEGGGESSTRPVFSSFKFPPDPAGFVANTTSKEGDGKGSTRRVFYFPPVPPKDEAELVADTTSKEGSGKSSTQPVFSFSRPAPPVDQGVFGSGTSARSERDSGKKEYKFRTPKVKLPVRGFASVPSDAESAGGSGGGGATTGDGGGSDSM</sequence>
<keyword evidence="4" id="KW-1185">Reference proteome</keyword>
<feature type="region of interest" description="Disordered" evidence="1">
    <location>
        <begin position="256"/>
        <end position="293"/>
    </location>
</feature>
<feature type="compositionally biased region" description="Gly residues" evidence="1">
    <location>
        <begin position="540"/>
        <end position="558"/>
    </location>
</feature>
<name>A0A9P5TBK0_9AGAM</name>
<feature type="domain" description="BTB" evidence="2">
    <location>
        <begin position="73"/>
        <end position="143"/>
    </location>
</feature>
<accession>A0A9P5TBK0</accession>
<protein>
    <recommendedName>
        <fullName evidence="2">BTB domain-containing protein</fullName>
    </recommendedName>
</protein>
<dbReference type="CDD" id="cd18186">
    <property type="entry name" value="BTB_POZ_ZBTB_KLHL-like"/>
    <property type="match status" value="1"/>
</dbReference>
<evidence type="ECO:0000313" key="4">
    <source>
        <dbReference type="Proteomes" id="UP000759537"/>
    </source>
</evidence>
<reference evidence="3" key="1">
    <citation type="submission" date="2019-10" db="EMBL/GenBank/DDBJ databases">
        <authorList>
            <consortium name="DOE Joint Genome Institute"/>
            <person name="Kuo A."/>
            <person name="Miyauchi S."/>
            <person name="Kiss E."/>
            <person name="Drula E."/>
            <person name="Kohler A."/>
            <person name="Sanchez-Garcia M."/>
            <person name="Andreopoulos B."/>
            <person name="Barry K.W."/>
            <person name="Bonito G."/>
            <person name="Buee M."/>
            <person name="Carver A."/>
            <person name="Chen C."/>
            <person name="Cichocki N."/>
            <person name="Clum A."/>
            <person name="Culley D."/>
            <person name="Crous P.W."/>
            <person name="Fauchery L."/>
            <person name="Girlanda M."/>
            <person name="Hayes R."/>
            <person name="Keri Z."/>
            <person name="LaButti K."/>
            <person name="Lipzen A."/>
            <person name="Lombard V."/>
            <person name="Magnuson J."/>
            <person name="Maillard F."/>
            <person name="Morin E."/>
            <person name="Murat C."/>
            <person name="Nolan M."/>
            <person name="Ohm R."/>
            <person name="Pangilinan J."/>
            <person name="Pereira M."/>
            <person name="Perotto S."/>
            <person name="Peter M."/>
            <person name="Riley R."/>
            <person name="Sitrit Y."/>
            <person name="Stielow B."/>
            <person name="Szollosi G."/>
            <person name="Zifcakova L."/>
            <person name="Stursova M."/>
            <person name="Spatafora J.W."/>
            <person name="Tedersoo L."/>
            <person name="Vaario L.-M."/>
            <person name="Yamada A."/>
            <person name="Yan M."/>
            <person name="Wang P."/>
            <person name="Xu J."/>
            <person name="Bruns T."/>
            <person name="Baldrian P."/>
            <person name="Vilgalys R."/>
            <person name="Henrissat B."/>
            <person name="Grigoriev I.V."/>
            <person name="Hibbett D."/>
            <person name="Nagy L.G."/>
            <person name="Martin F.M."/>
        </authorList>
    </citation>
    <scope>NUCLEOTIDE SEQUENCE</scope>
    <source>
        <strain evidence="3">Prilba</strain>
    </source>
</reference>
<feature type="compositionally biased region" description="Basic and acidic residues" evidence="1">
    <location>
        <begin position="505"/>
        <end position="517"/>
    </location>
</feature>
<dbReference type="OrthoDB" id="2367075at2759"/>
<dbReference type="InterPro" id="IPR011333">
    <property type="entry name" value="SKP1/BTB/POZ_sf"/>
</dbReference>